<dbReference type="PROSITE" id="PS00517">
    <property type="entry name" value="RNASE_3_1"/>
    <property type="match status" value="1"/>
</dbReference>
<dbReference type="InterPro" id="IPR000999">
    <property type="entry name" value="RNase_III_dom"/>
</dbReference>
<dbReference type="SUPFAM" id="SSF54768">
    <property type="entry name" value="dsRNA-binding domain-like"/>
    <property type="match status" value="1"/>
</dbReference>
<feature type="domain" description="RNase III" evidence="11">
    <location>
        <begin position="8"/>
        <end position="135"/>
    </location>
</feature>
<organism evidence="12 13">
    <name type="scientific">Clostridium simiarum</name>
    <dbReference type="NCBI Taxonomy" id="2841506"/>
    <lineage>
        <taxon>Bacteria</taxon>
        <taxon>Bacillati</taxon>
        <taxon>Bacillota</taxon>
        <taxon>Clostridia</taxon>
        <taxon>Eubacteriales</taxon>
        <taxon>Clostridiaceae</taxon>
        <taxon>Clostridium</taxon>
    </lineage>
</organism>
<dbReference type="InterPro" id="IPR036389">
    <property type="entry name" value="RNase_III_sf"/>
</dbReference>
<keyword evidence="13" id="KW-1185">Reference proteome</keyword>
<feature type="domain" description="DRBM" evidence="10">
    <location>
        <begin position="162"/>
        <end position="231"/>
    </location>
</feature>
<dbReference type="GO" id="GO:0004525">
    <property type="term" value="F:ribonuclease III activity"/>
    <property type="evidence" value="ECO:0007669"/>
    <property type="project" value="UniProtKB-EC"/>
</dbReference>
<dbReference type="PANTHER" id="PTHR11207:SF0">
    <property type="entry name" value="RIBONUCLEASE 3"/>
    <property type="match status" value="1"/>
</dbReference>
<evidence type="ECO:0000256" key="6">
    <source>
        <dbReference type="ARBA" id="ARBA00022801"/>
    </source>
</evidence>
<evidence type="ECO:0000259" key="11">
    <source>
        <dbReference type="PROSITE" id="PS50142"/>
    </source>
</evidence>
<dbReference type="Pfam" id="PF14622">
    <property type="entry name" value="Ribonucleas_3_3"/>
    <property type="match status" value="1"/>
</dbReference>
<sequence>MRHYLDNILNLEREIQTTFTNKEYLVTAITHSSYANQFKNITYNERLEFLGDSVLQLCITEYLFNNYREKSEGQLTKLRSLIVCENSLYEIALGWNVGKYMRMSRGEELTGGRERVSIQADCVEAIIAAVYLDKGIEYVKEFIIKNFKNTIVKAINQEIILDYKTTLQETLQKNGEVEIEYELVKYEGPPHRRKFYTRVVIDERVMGEGAGYSKKESEQNSAREALLNLEDKHE</sequence>
<feature type="binding site" evidence="8">
    <location>
        <position position="48"/>
    </location>
    <ligand>
        <name>Mg(2+)</name>
        <dbReference type="ChEBI" id="CHEBI:18420"/>
    </ligand>
</feature>
<proteinExistence type="inferred from homology"/>
<keyword evidence="3 8" id="KW-0507">mRNA processing</keyword>
<evidence type="ECO:0000313" key="13">
    <source>
        <dbReference type="Proteomes" id="UP000736583"/>
    </source>
</evidence>
<keyword evidence="8" id="KW-0963">Cytoplasm</keyword>
<comment type="catalytic activity">
    <reaction evidence="1 8">
        <text>Endonucleolytic cleavage to 5'-phosphomonoester.</text>
        <dbReference type="EC" id="3.1.26.3"/>
    </reaction>
</comment>
<dbReference type="SMART" id="SM00358">
    <property type="entry name" value="DSRM"/>
    <property type="match status" value="1"/>
</dbReference>
<dbReference type="PANTHER" id="PTHR11207">
    <property type="entry name" value="RIBONUCLEASE III"/>
    <property type="match status" value="1"/>
</dbReference>
<evidence type="ECO:0000256" key="4">
    <source>
        <dbReference type="ARBA" id="ARBA00022722"/>
    </source>
</evidence>
<feature type="region of interest" description="Disordered" evidence="9">
    <location>
        <begin position="210"/>
        <end position="234"/>
    </location>
</feature>
<dbReference type="CDD" id="cd00593">
    <property type="entry name" value="RIBOc"/>
    <property type="match status" value="1"/>
</dbReference>
<feature type="binding site" evidence="8">
    <location>
        <position position="124"/>
    </location>
    <ligand>
        <name>Mg(2+)</name>
        <dbReference type="ChEBI" id="CHEBI:18420"/>
    </ligand>
</feature>
<dbReference type="PROSITE" id="PS50142">
    <property type="entry name" value="RNASE_3_2"/>
    <property type="match status" value="1"/>
</dbReference>
<evidence type="ECO:0000259" key="10">
    <source>
        <dbReference type="PROSITE" id="PS50137"/>
    </source>
</evidence>
<keyword evidence="5 8" id="KW-0255">Endonuclease</keyword>
<feature type="active site" evidence="8">
    <location>
        <position position="52"/>
    </location>
</feature>
<keyword evidence="8" id="KW-0479">Metal-binding</keyword>
<evidence type="ECO:0000256" key="8">
    <source>
        <dbReference type="HAMAP-Rule" id="MF_00104"/>
    </source>
</evidence>
<dbReference type="NCBIfam" id="TIGR02191">
    <property type="entry name" value="RNaseIII"/>
    <property type="match status" value="1"/>
</dbReference>
<comment type="similarity">
    <text evidence="2">Belongs to the ribonuclease III family.</text>
</comment>
<gene>
    <name evidence="8 12" type="primary">rnc</name>
    <name evidence="12" type="ORF">KQI89_03645</name>
</gene>
<dbReference type="HAMAP" id="MF_00104">
    <property type="entry name" value="RNase_III"/>
    <property type="match status" value="1"/>
</dbReference>
<evidence type="ECO:0000256" key="9">
    <source>
        <dbReference type="SAM" id="MobiDB-lite"/>
    </source>
</evidence>
<comment type="caution">
    <text evidence="12">The sequence shown here is derived from an EMBL/GenBank/DDBJ whole genome shotgun (WGS) entry which is preliminary data.</text>
</comment>
<comment type="subunit">
    <text evidence="8">Homodimer.</text>
</comment>
<dbReference type="InterPro" id="IPR014720">
    <property type="entry name" value="dsRBD_dom"/>
</dbReference>
<dbReference type="RefSeq" id="WP_032121766.1">
    <property type="nucleotide sequence ID" value="NZ_JAHLQL010000001.1"/>
</dbReference>
<dbReference type="SMART" id="SM00535">
    <property type="entry name" value="RIBOc"/>
    <property type="match status" value="1"/>
</dbReference>
<dbReference type="EC" id="3.1.26.3" evidence="8"/>
<dbReference type="InterPro" id="IPR011907">
    <property type="entry name" value="RNase_III"/>
</dbReference>
<keyword evidence="7 8" id="KW-0694">RNA-binding</keyword>
<name>A0ABS6EX95_9CLOT</name>
<dbReference type="Pfam" id="PF00035">
    <property type="entry name" value="dsrm"/>
    <property type="match status" value="1"/>
</dbReference>
<dbReference type="PROSITE" id="PS50137">
    <property type="entry name" value="DS_RBD"/>
    <property type="match status" value="1"/>
</dbReference>
<protein>
    <recommendedName>
        <fullName evidence="8">Ribonuclease 3</fullName>
        <ecNumber evidence="8">3.1.26.3</ecNumber>
    </recommendedName>
    <alternativeName>
        <fullName evidence="8">Ribonuclease III</fullName>
        <shortName evidence="8">RNase III</shortName>
    </alternativeName>
</protein>
<keyword evidence="8" id="KW-0699">rRNA-binding</keyword>
<feature type="binding site" evidence="8">
    <location>
        <position position="121"/>
    </location>
    <ligand>
        <name>Mg(2+)</name>
        <dbReference type="ChEBI" id="CHEBI:18420"/>
    </ligand>
</feature>
<dbReference type="CDD" id="cd10845">
    <property type="entry name" value="DSRM_RNAse_III_family"/>
    <property type="match status" value="1"/>
</dbReference>
<evidence type="ECO:0000256" key="7">
    <source>
        <dbReference type="ARBA" id="ARBA00022884"/>
    </source>
</evidence>
<reference evidence="12 13" key="1">
    <citation type="submission" date="2021-06" db="EMBL/GenBank/DDBJ databases">
        <authorList>
            <person name="Sun Q."/>
            <person name="Li D."/>
        </authorList>
    </citation>
    <scope>NUCLEOTIDE SEQUENCE [LARGE SCALE GENOMIC DNA]</scope>
    <source>
        <strain evidence="12 13">MSJ-4</strain>
    </source>
</reference>
<accession>A0ABS6EX95</accession>
<dbReference type="SUPFAM" id="SSF69065">
    <property type="entry name" value="RNase III domain-like"/>
    <property type="match status" value="1"/>
</dbReference>
<evidence type="ECO:0000256" key="5">
    <source>
        <dbReference type="ARBA" id="ARBA00022759"/>
    </source>
</evidence>
<feature type="active site" evidence="8">
    <location>
        <position position="124"/>
    </location>
</feature>
<dbReference type="EMBL" id="JAHLQL010000001">
    <property type="protein sequence ID" value="MBU5590847.1"/>
    <property type="molecule type" value="Genomic_DNA"/>
</dbReference>
<keyword evidence="8" id="KW-0698">rRNA processing</keyword>
<dbReference type="Proteomes" id="UP000736583">
    <property type="component" value="Unassembled WGS sequence"/>
</dbReference>
<evidence type="ECO:0000256" key="2">
    <source>
        <dbReference type="ARBA" id="ARBA00010183"/>
    </source>
</evidence>
<keyword evidence="4 8" id="KW-0540">Nuclease</keyword>
<evidence type="ECO:0000256" key="1">
    <source>
        <dbReference type="ARBA" id="ARBA00000109"/>
    </source>
</evidence>
<keyword evidence="6 8" id="KW-0378">Hydrolase</keyword>
<comment type="cofactor">
    <cofactor evidence="8">
        <name>Mg(2+)</name>
        <dbReference type="ChEBI" id="CHEBI:18420"/>
    </cofactor>
</comment>
<evidence type="ECO:0000313" key="12">
    <source>
        <dbReference type="EMBL" id="MBU5590847.1"/>
    </source>
</evidence>
<evidence type="ECO:0000256" key="3">
    <source>
        <dbReference type="ARBA" id="ARBA00022664"/>
    </source>
</evidence>
<dbReference type="Gene3D" id="3.30.160.20">
    <property type="match status" value="1"/>
</dbReference>
<keyword evidence="8" id="KW-0819">tRNA processing</keyword>
<keyword evidence="8" id="KW-0460">Magnesium</keyword>
<comment type="function">
    <text evidence="8">Digests double-stranded RNA. Involved in the processing of primary rRNA transcript to yield the immediate precursors to the large and small rRNAs (23S and 16S). Processes some mRNAs, and tRNAs when they are encoded in the rRNA operon. Processes pre-crRNA and tracrRNA of type II CRISPR loci if present in the organism.</text>
</comment>
<dbReference type="Gene3D" id="1.10.1520.10">
    <property type="entry name" value="Ribonuclease III domain"/>
    <property type="match status" value="1"/>
</dbReference>
<comment type="subcellular location">
    <subcellularLocation>
        <location evidence="8">Cytoplasm</location>
    </subcellularLocation>
</comment>